<organism evidence="3 4">
    <name type="scientific">Salix suchowensis</name>
    <dbReference type="NCBI Taxonomy" id="1278906"/>
    <lineage>
        <taxon>Eukaryota</taxon>
        <taxon>Viridiplantae</taxon>
        <taxon>Streptophyta</taxon>
        <taxon>Embryophyta</taxon>
        <taxon>Tracheophyta</taxon>
        <taxon>Spermatophyta</taxon>
        <taxon>Magnoliopsida</taxon>
        <taxon>eudicotyledons</taxon>
        <taxon>Gunneridae</taxon>
        <taxon>Pentapetalae</taxon>
        <taxon>rosids</taxon>
        <taxon>fabids</taxon>
        <taxon>Malpighiales</taxon>
        <taxon>Salicaceae</taxon>
        <taxon>Saliceae</taxon>
        <taxon>Salix</taxon>
    </lineage>
</organism>
<reference evidence="3" key="2">
    <citation type="journal article" date="2023" name="Int. J. Mol. Sci.">
        <title>De Novo Assembly and Annotation of 11 Diverse Shrub Willow (Salix) Genomes Reveals Novel Gene Organization in Sex-Linked Regions.</title>
        <authorList>
            <person name="Hyden B."/>
            <person name="Feng K."/>
            <person name="Yates T.B."/>
            <person name="Jawdy S."/>
            <person name="Cereghino C."/>
            <person name="Smart L.B."/>
            <person name="Muchero W."/>
        </authorList>
    </citation>
    <scope>NUCLEOTIDE SEQUENCE</scope>
    <source>
        <tissue evidence="3">Shoot tip</tissue>
    </source>
</reference>
<evidence type="ECO:0000259" key="2">
    <source>
        <dbReference type="Pfam" id="PF06807"/>
    </source>
</evidence>
<keyword evidence="1" id="KW-1133">Transmembrane helix</keyword>
<feature type="domain" description="Clp1 C-terminal" evidence="2">
    <location>
        <begin position="27"/>
        <end position="118"/>
    </location>
</feature>
<keyword evidence="4" id="KW-1185">Reference proteome</keyword>
<dbReference type="Proteomes" id="UP001141253">
    <property type="component" value="Chromosome 17"/>
</dbReference>
<dbReference type="PANTHER" id="PTHR12755">
    <property type="entry name" value="CLEAVAGE/POLYADENYLATION FACTOR IA SUBUNIT CLP1P"/>
    <property type="match status" value="1"/>
</dbReference>
<evidence type="ECO:0000313" key="3">
    <source>
        <dbReference type="EMBL" id="KAJ6371404.1"/>
    </source>
</evidence>
<evidence type="ECO:0000256" key="1">
    <source>
        <dbReference type="SAM" id="Phobius"/>
    </source>
</evidence>
<accession>A0ABQ9B2Q9</accession>
<protein>
    <recommendedName>
        <fullName evidence="2">Clp1 C-terminal domain-containing protein</fullName>
    </recommendedName>
</protein>
<dbReference type="Gene3D" id="2.40.30.330">
    <property type="entry name" value="Pre-mRNA cleavage complex subunit Clp1, C-terminal domain"/>
    <property type="match status" value="1"/>
</dbReference>
<feature type="transmembrane region" description="Helical" evidence="1">
    <location>
        <begin position="6"/>
        <end position="26"/>
    </location>
</feature>
<keyword evidence="1" id="KW-0472">Membrane</keyword>
<sequence>MALQMIFLHIQILQILVICLCIELVAGHKPQDQLFQSGLNPVANPLRVAPVNIDRDLLHVVLAVSYAQEPDQIVSSNVAGFIYVTDIDLQRRKITYLSPTAGELPSKYLVMGTLTWLET</sequence>
<reference evidence="3" key="1">
    <citation type="submission" date="2022-10" db="EMBL/GenBank/DDBJ databases">
        <authorList>
            <person name="Hyden B.L."/>
            <person name="Feng K."/>
            <person name="Yates T."/>
            <person name="Jawdy S."/>
            <person name="Smart L.B."/>
            <person name="Muchero W."/>
        </authorList>
    </citation>
    <scope>NUCLEOTIDE SEQUENCE</scope>
    <source>
        <tissue evidence="3">Shoot tip</tissue>
    </source>
</reference>
<evidence type="ECO:0000313" key="4">
    <source>
        <dbReference type="Proteomes" id="UP001141253"/>
    </source>
</evidence>
<dbReference type="Pfam" id="PF06807">
    <property type="entry name" value="Clp1"/>
    <property type="match status" value="1"/>
</dbReference>
<name>A0ABQ9B2Q9_9ROSI</name>
<comment type="caution">
    <text evidence="3">The sequence shown here is derived from an EMBL/GenBank/DDBJ whole genome shotgun (WGS) entry which is preliminary data.</text>
</comment>
<dbReference type="PANTHER" id="PTHR12755:SF6">
    <property type="entry name" value="POLYRIBONUCLEOTIDE 5'-HYDROXYL-KINASE CLP1"/>
    <property type="match status" value="1"/>
</dbReference>
<dbReference type="InterPro" id="IPR045116">
    <property type="entry name" value="Clp1/Grc3"/>
</dbReference>
<proteinExistence type="predicted"/>
<gene>
    <name evidence="3" type="ORF">OIU77_001833</name>
</gene>
<keyword evidence="1" id="KW-0812">Transmembrane</keyword>
<dbReference type="EMBL" id="JAPFFI010000013">
    <property type="protein sequence ID" value="KAJ6371404.1"/>
    <property type="molecule type" value="Genomic_DNA"/>
</dbReference>
<dbReference type="InterPro" id="IPR010655">
    <property type="entry name" value="Clp1_C"/>
</dbReference>
<dbReference type="InterPro" id="IPR038238">
    <property type="entry name" value="Clp1_C_sf"/>
</dbReference>